<proteinExistence type="predicted"/>
<evidence type="ECO:0000313" key="1">
    <source>
        <dbReference type="EMBL" id="KAF5191518.1"/>
    </source>
</evidence>
<name>A0A7J6W3Z5_THATH</name>
<evidence type="ECO:0000313" key="2">
    <source>
        <dbReference type="Proteomes" id="UP000554482"/>
    </source>
</evidence>
<dbReference type="EMBL" id="JABWDY010022728">
    <property type="protein sequence ID" value="KAF5191518.1"/>
    <property type="molecule type" value="Genomic_DNA"/>
</dbReference>
<organism evidence="1 2">
    <name type="scientific">Thalictrum thalictroides</name>
    <name type="common">Rue-anemone</name>
    <name type="synonym">Anemone thalictroides</name>
    <dbReference type="NCBI Taxonomy" id="46969"/>
    <lineage>
        <taxon>Eukaryota</taxon>
        <taxon>Viridiplantae</taxon>
        <taxon>Streptophyta</taxon>
        <taxon>Embryophyta</taxon>
        <taxon>Tracheophyta</taxon>
        <taxon>Spermatophyta</taxon>
        <taxon>Magnoliopsida</taxon>
        <taxon>Ranunculales</taxon>
        <taxon>Ranunculaceae</taxon>
        <taxon>Thalictroideae</taxon>
        <taxon>Thalictrum</taxon>
    </lineage>
</organism>
<dbReference type="Proteomes" id="UP000554482">
    <property type="component" value="Unassembled WGS sequence"/>
</dbReference>
<protein>
    <submittedName>
        <fullName evidence="1">Uncharacterized protein</fullName>
    </submittedName>
</protein>
<comment type="caution">
    <text evidence="1">The sequence shown here is derived from an EMBL/GenBank/DDBJ whole genome shotgun (WGS) entry which is preliminary data.</text>
</comment>
<gene>
    <name evidence="1" type="ORF">FRX31_018895</name>
</gene>
<accession>A0A7J6W3Z5</accession>
<reference evidence="1 2" key="1">
    <citation type="submission" date="2020-06" db="EMBL/GenBank/DDBJ databases">
        <title>Transcriptomic and genomic resources for Thalictrum thalictroides and T. hernandezii: Facilitating candidate gene discovery in an emerging model plant lineage.</title>
        <authorList>
            <person name="Arias T."/>
            <person name="Riano-Pachon D.M."/>
            <person name="Di Stilio V.S."/>
        </authorList>
    </citation>
    <scope>NUCLEOTIDE SEQUENCE [LARGE SCALE GENOMIC DNA]</scope>
    <source>
        <strain evidence="2">cv. WT478/WT964</strain>
        <tissue evidence="1">Leaves</tissue>
    </source>
</reference>
<sequence length="141" mass="15749">MKGFNDTLRNVEAAIKKLSLNIEPQNEDRGTTGVEAAYGDNILEPLLDPLAKKCKGRPKTFLNLIDKIKKKKTKACKKGLLKNGKARTSSKVLRKDVSQSNLDHAHGRGLAHENVMFDLNNSPQDKVRHHLKVLVDEEGQK</sequence>
<dbReference type="AlphaFoldDB" id="A0A7J6W3Z5"/>
<keyword evidence="2" id="KW-1185">Reference proteome</keyword>